<proteinExistence type="predicted"/>
<dbReference type="AlphaFoldDB" id="A0A1Y1Z9J3"/>
<protein>
    <recommendedName>
        <fullName evidence="9">RA-domain-containing protein</fullName>
    </recommendedName>
</protein>
<evidence type="ECO:0000256" key="1">
    <source>
        <dbReference type="ARBA" id="ARBA00022443"/>
    </source>
</evidence>
<feature type="region of interest" description="Disordered" evidence="3">
    <location>
        <begin position="580"/>
        <end position="609"/>
    </location>
</feature>
<dbReference type="PROSITE" id="PS50200">
    <property type="entry name" value="RA"/>
    <property type="match status" value="1"/>
</dbReference>
<dbReference type="InterPro" id="IPR029071">
    <property type="entry name" value="Ubiquitin-like_domsf"/>
</dbReference>
<gene>
    <name evidence="7" type="ORF">LY90DRAFT_709177</name>
</gene>
<dbReference type="Pfam" id="PF07647">
    <property type="entry name" value="SAM_2"/>
    <property type="match status" value="1"/>
</dbReference>
<dbReference type="InterPro" id="IPR013761">
    <property type="entry name" value="SAM/pointed_sf"/>
</dbReference>
<comment type="caution">
    <text evidence="7">The sequence shown here is derived from an EMBL/GenBank/DDBJ whole genome shotgun (WGS) entry which is preliminary data.</text>
</comment>
<dbReference type="Pfam" id="PF00788">
    <property type="entry name" value="RA"/>
    <property type="match status" value="1"/>
</dbReference>
<name>A0A1Y1Z9J3_9FUNG</name>
<dbReference type="SUPFAM" id="SSF47769">
    <property type="entry name" value="SAM/Pointed domain"/>
    <property type="match status" value="1"/>
</dbReference>
<dbReference type="SMART" id="SM00326">
    <property type="entry name" value="SH3"/>
    <property type="match status" value="2"/>
</dbReference>
<dbReference type="EMBL" id="MCOG01000436">
    <property type="protein sequence ID" value="ORY06784.1"/>
    <property type="molecule type" value="Genomic_DNA"/>
</dbReference>
<evidence type="ECO:0000313" key="8">
    <source>
        <dbReference type="Proteomes" id="UP000193920"/>
    </source>
</evidence>
<sequence length="654" mass="75745">MQTDISPLKWESKQVAEFLSLLGFQNLEKGIIENSITGEILMHADHDLLRELNIYSVGMRIKILKSIYALKSKNNIPIEEYDYIPKSIRMEMEKDMIKNETKYKIMDNKFKENEQQVYKLVNDVKQINEEMRQFKDDIRAIKMVMSNVNNNSLSEISKVKSSSSVNLYALTNEPDNIRKPETIKVYSALEKQECETLYKSLKLTPDDTTETFLTEVLKKYQIKNDIALYRLSINSERYLENDEHPLEVLINFRAKGTEAQLFLRKINLKEEQRAKLNSMDLKAMPQINTIKENTEKAIVLLPYKKKKDNELSIEIGEVVELLERESIEKYRVQKKGGSIGFVPAECIVEKAEDEEMELYDTPQDGEIRKEYKKINAFEISLKKGDKVKIHAKFRNWMYVDSNKKQGWMPYNNIISSLIENRSLEEINKFDDDNELQKPYVDFNSSLGMLDNRKRDGSLNFIDDENTNQSFIMEGTNEKEKNVIESFFINENRNNENSSSLDDIPNTSISKLQKRKLPQIPQSSSLENIHLQQFLHDNETKEGNPNLSAIRTNMHMRSASTNDSLPSASLLYTKYLLPTHSRKNSSDSVTHHSEKENPLHTPISTNETEYNNIDARSKLNGLISNFPHEGESDAHKKNAPIPNKVNALSKQFQNL</sequence>
<dbReference type="OrthoDB" id="8883818at2759"/>
<feature type="domain" description="SH3" evidence="4">
    <location>
        <begin position="292"/>
        <end position="352"/>
    </location>
</feature>
<dbReference type="Pfam" id="PF00018">
    <property type="entry name" value="SH3_1"/>
    <property type="match status" value="1"/>
</dbReference>
<keyword evidence="1 2" id="KW-0728">SH3 domain</keyword>
<feature type="region of interest" description="Disordered" evidence="3">
    <location>
        <begin position="621"/>
        <end position="642"/>
    </location>
</feature>
<dbReference type="SMART" id="SM00454">
    <property type="entry name" value="SAM"/>
    <property type="match status" value="1"/>
</dbReference>
<dbReference type="Gene3D" id="3.10.20.90">
    <property type="entry name" value="Phosphatidylinositol 3-kinase Catalytic Subunit, Chain A, domain 1"/>
    <property type="match status" value="1"/>
</dbReference>
<evidence type="ECO:0008006" key="9">
    <source>
        <dbReference type="Google" id="ProtNLM"/>
    </source>
</evidence>
<evidence type="ECO:0000256" key="3">
    <source>
        <dbReference type="SAM" id="MobiDB-lite"/>
    </source>
</evidence>
<reference evidence="7 8" key="1">
    <citation type="submission" date="2016-08" db="EMBL/GenBank/DDBJ databases">
        <title>A Parts List for Fungal Cellulosomes Revealed by Comparative Genomics.</title>
        <authorList>
            <consortium name="DOE Joint Genome Institute"/>
            <person name="Haitjema C.H."/>
            <person name="Gilmore S.P."/>
            <person name="Henske J.K."/>
            <person name="Solomon K.V."/>
            <person name="De Groot R."/>
            <person name="Kuo A."/>
            <person name="Mondo S.J."/>
            <person name="Salamov A.A."/>
            <person name="Labutti K."/>
            <person name="Zhao Z."/>
            <person name="Chiniquy J."/>
            <person name="Barry K."/>
            <person name="Brewer H.M."/>
            <person name="Purvine S.O."/>
            <person name="Wright A.T."/>
            <person name="Boxma B."/>
            <person name="Van Alen T."/>
            <person name="Hackstein J.H."/>
            <person name="Baker S.E."/>
            <person name="Grigoriev I.V."/>
            <person name="O'Malley M.A."/>
        </authorList>
    </citation>
    <scope>NUCLEOTIDE SEQUENCE [LARGE SCALE GENOMIC DNA]</scope>
    <source>
        <strain evidence="7 8">G1</strain>
    </source>
</reference>
<dbReference type="STRING" id="1754190.A0A1Y1Z9J3"/>
<dbReference type="InterPro" id="IPR001660">
    <property type="entry name" value="SAM"/>
</dbReference>
<feature type="domain" description="Ras-associating" evidence="6">
    <location>
        <begin position="179"/>
        <end position="268"/>
    </location>
</feature>
<dbReference type="InterPro" id="IPR001452">
    <property type="entry name" value="SH3_domain"/>
</dbReference>
<dbReference type="InterPro" id="IPR036028">
    <property type="entry name" value="SH3-like_dom_sf"/>
</dbReference>
<evidence type="ECO:0000259" key="6">
    <source>
        <dbReference type="PROSITE" id="PS50200"/>
    </source>
</evidence>
<evidence type="ECO:0000313" key="7">
    <source>
        <dbReference type="EMBL" id="ORY06784.1"/>
    </source>
</evidence>
<dbReference type="Proteomes" id="UP000193920">
    <property type="component" value="Unassembled WGS sequence"/>
</dbReference>
<dbReference type="CDD" id="cd00174">
    <property type="entry name" value="SH3"/>
    <property type="match status" value="1"/>
</dbReference>
<evidence type="ECO:0000259" key="5">
    <source>
        <dbReference type="PROSITE" id="PS50105"/>
    </source>
</evidence>
<feature type="domain" description="SAM" evidence="5">
    <location>
        <begin position="10"/>
        <end position="73"/>
    </location>
</feature>
<evidence type="ECO:0000259" key="4">
    <source>
        <dbReference type="PROSITE" id="PS50002"/>
    </source>
</evidence>
<dbReference type="GO" id="GO:0007165">
    <property type="term" value="P:signal transduction"/>
    <property type="evidence" value="ECO:0007669"/>
    <property type="project" value="InterPro"/>
</dbReference>
<dbReference type="Gene3D" id="1.10.150.50">
    <property type="entry name" value="Transcription Factor, Ets-1"/>
    <property type="match status" value="1"/>
</dbReference>
<dbReference type="PROSITE" id="PS50105">
    <property type="entry name" value="SAM_DOMAIN"/>
    <property type="match status" value="1"/>
</dbReference>
<feature type="compositionally biased region" description="Basic and acidic residues" evidence="3">
    <location>
        <begin position="588"/>
        <end position="597"/>
    </location>
</feature>
<organism evidence="7 8">
    <name type="scientific">Neocallimastix californiae</name>
    <dbReference type="NCBI Taxonomy" id="1754190"/>
    <lineage>
        <taxon>Eukaryota</taxon>
        <taxon>Fungi</taxon>
        <taxon>Fungi incertae sedis</taxon>
        <taxon>Chytridiomycota</taxon>
        <taxon>Chytridiomycota incertae sedis</taxon>
        <taxon>Neocallimastigomycetes</taxon>
        <taxon>Neocallimastigales</taxon>
        <taxon>Neocallimastigaceae</taxon>
        <taxon>Neocallimastix</taxon>
    </lineage>
</organism>
<dbReference type="SUPFAM" id="SSF54236">
    <property type="entry name" value="Ubiquitin-like"/>
    <property type="match status" value="1"/>
</dbReference>
<accession>A0A1Y1Z9J3</accession>
<evidence type="ECO:0000256" key="2">
    <source>
        <dbReference type="PROSITE-ProRule" id="PRU00192"/>
    </source>
</evidence>
<dbReference type="SUPFAM" id="SSF50044">
    <property type="entry name" value="SH3-domain"/>
    <property type="match status" value="2"/>
</dbReference>
<dbReference type="PROSITE" id="PS50002">
    <property type="entry name" value="SH3"/>
    <property type="match status" value="1"/>
</dbReference>
<keyword evidence="8" id="KW-1185">Reference proteome</keyword>
<dbReference type="Gene3D" id="2.30.30.40">
    <property type="entry name" value="SH3 Domains"/>
    <property type="match status" value="2"/>
</dbReference>
<dbReference type="InterPro" id="IPR000159">
    <property type="entry name" value="RA_dom"/>
</dbReference>